<dbReference type="Pfam" id="PF17186">
    <property type="entry name" value="Lipocalin_9"/>
    <property type="match status" value="1"/>
</dbReference>
<proteinExistence type="predicted"/>
<evidence type="ECO:0000259" key="3">
    <source>
        <dbReference type="Pfam" id="PF07143"/>
    </source>
</evidence>
<evidence type="ECO:0000313" key="5">
    <source>
        <dbReference type="EMBL" id="WJW68425.1"/>
    </source>
</evidence>
<evidence type="ECO:0000313" key="4">
    <source>
        <dbReference type="EMBL" id="NWJ48492.1"/>
    </source>
</evidence>
<dbReference type="PANTHER" id="PTHR38591:SF1">
    <property type="entry name" value="BLL1000 PROTEIN"/>
    <property type="match status" value="1"/>
</dbReference>
<evidence type="ECO:0000256" key="1">
    <source>
        <dbReference type="SAM" id="MobiDB-lite"/>
    </source>
</evidence>
<accession>A0A8T7M966</accession>
<evidence type="ECO:0000256" key="2">
    <source>
        <dbReference type="SAM" id="SignalP"/>
    </source>
</evidence>
<dbReference type="InterPro" id="IPR023374">
    <property type="entry name" value="AttH-like_dom_sf"/>
</dbReference>
<evidence type="ECO:0000313" key="6">
    <source>
        <dbReference type="Proteomes" id="UP000521676"/>
    </source>
</evidence>
<feature type="region of interest" description="Disordered" evidence="1">
    <location>
        <begin position="32"/>
        <end position="51"/>
    </location>
</feature>
<protein>
    <recommendedName>
        <fullName evidence="3">AttH domain-containing protein</fullName>
    </recommendedName>
</protein>
<dbReference type="EMBL" id="CP128400">
    <property type="protein sequence ID" value="WJW68425.1"/>
    <property type="molecule type" value="Genomic_DNA"/>
</dbReference>
<organism evidence="4 6">
    <name type="scientific">Candidatus Chlorohelix allophototropha</name>
    <dbReference type="NCBI Taxonomy" id="3003348"/>
    <lineage>
        <taxon>Bacteria</taxon>
        <taxon>Bacillati</taxon>
        <taxon>Chloroflexota</taxon>
        <taxon>Chloroflexia</taxon>
        <taxon>Candidatus Chloroheliales</taxon>
        <taxon>Candidatus Chloroheliaceae</taxon>
        <taxon>Candidatus Chlorohelix</taxon>
    </lineage>
</organism>
<name>A0A8T7M966_9CHLR</name>
<evidence type="ECO:0000313" key="7">
    <source>
        <dbReference type="Proteomes" id="UP001431572"/>
    </source>
</evidence>
<dbReference type="InterPro" id="IPR010791">
    <property type="entry name" value="AttH_dom"/>
</dbReference>
<feature type="domain" description="AttH" evidence="3">
    <location>
        <begin position="72"/>
        <end position="237"/>
    </location>
</feature>
<gene>
    <name evidence="4" type="ORF">HXX08_21760</name>
    <name evidence="5" type="ORF">OZ401_004036</name>
</gene>
<keyword evidence="7" id="KW-1185">Reference proteome</keyword>
<reference evidence="4 6" key="1">
    <citation type="submission" date="2020-06" db="EMBL/GenBank/DDBJ databases">
        <title>Anoxygenic phototrophic Chloroflexota member uses a Type I reaction center.</title>
        <authorList>
            <person name="Tsuji J.M."/>
            <person name="Shaw N.A."/>
            <person name="Nagashima S."/>
            <person name="Venkiteswaran J."/>
            <person name="Schiff S.L."/>
            <person name="Hanada S."/>
            <person name="Tank M."/>
            <person name="Neufeld J.D."/>
        </authorList>
    </citation>
    <scope>NUCLEOTIDE SEQUENCE [LARGE SCALE GENOMIC DNA]</scope>
    <source>
        <strain evidence="4">L227-S17</strain>
    </source>
</reference>
<reference evidence="5" key="2">
    <citation type="journal article" date="2024" name="Nature">
        <title>Anoxygenic phototroph of the Chloroflexota uses a type I reaction centre.</title>
        <authorList>
            <person name="Tsuji J.M."/>
            <person name="Shaw N.A."/>
            <person name="Nagashima S."/>
            <person name="Venkiteswaran J.J."/>
            <person name="Schiff S.L."/>
            <person name="Watanabe T."/>
            <person name="Fukui M."/>
            <person name="Hanada S."/>
            <person name="Tank M."/>
            <person name="Neufeld J.D."/>
        </authorList>
    </citation>
    <scope>NUCLEOTIDE SEQUENCE</scope>
    <source>
        <strain evidence="5">L227-S17</strain>
    </source>
</reference>
<keyword evidence="2" id="KW-0732">Signal</keyword>
<dbReference type="RefSeq" id="WP_341470329.1">
    <property type="nucleotide sequence ID" value="NZ_CP128400.1"/>
</dbReference>
<dbReference type="Proteomes" id="UP001431572">
    <property type="component" value="Chromosome 2"/>
</dbReference>
<dbReference type="Proteomes" id="UP000521676">
    <property type="component" value="Unassembled WGS sequence"/>
</dbReference>
<dbReference type="PANTHER" id="PTHR38591">
    <property type="entry name" value="HYDROLASE"/>
    <property type="match status" value="1"/>
</dbReference>
<dbReference type="AlphaFoldDB" id="A0A8T7M966"/>
<dbReference type="SUPFAM" id="SSF159245">
    <property type="entry name" value="AttH-like"/>
    <property type="match status" value="1"/>
</dbReference>
<sequence>MKTLKYKITLLLVLVMSSLLLAACGDSAPTKEAFPSPSTNAKASEIPVGTPGPVPGTVVKFPEDEAPHNVMTEWWYYTGRLKTADGQQYGVEFVIFQGLRANFPAAYASHFSITDVQSGAFKYDQRISISDSFKAGGTEGFNLKVTAPQKADWTMQGVSGKDNLKAAMDDGSYAIDLTVNDTTGIALHGGGQFSYGPAGASYYYSRPRMSVSGTISVGGTAKQIASGQIWFDKQWGNFLPLAGGWDWFSTQLNDGSEMMFYNLRDKNNSLIQVFGTYVPPCNGACTPNQPRKIYDLETSDLTIKANGEWVSSVTGVKWPSGWTISVKEKPGIPAMTLNYKPVIQNQELDTRKTTAVVYWEGDTDISGTKDGKPIAGSGYVELTGYDIGTTNK</sequence>
<feature type="signal peptide" evidence="2">
    <location>
        <begin position="1"/>
        <end position="22"/>
    </location>
</feature>
<dbReference type="Pfam" id="PF07143">
    <property type="entry name" value="CrtC"/>
    <property type="match status" value="1"/>
</dbReference>
<feature type="chain" id="PRO_5035875948" description="AttH domain-containing protein" evidence="2">
    <location>
        <begin position="23"/>
        <end position="392"/>
    </location>
</feature>
<dbReference type="EMBL" id="JACATZ010000003">
    <property type="protein sequence ID" value="NWJ48492.1"/>
    <property type="molecule type" value="Genomic_DNA"/>
</dbReference>
<dbReference type="Gene3D" id="2.40.370.10">
    <property type="entry name" value="AttH-like domain"/>
    <property type="match status" value="2"/>
</dbReference>
<dbReference type="PROSITE" id="PS51257">
    <property type="entry name" value="PROKAR_LIPOPROTEIN"/>
    <property type="match status" value="1"/>
</dbReference>